<evidence type="ECO:0000313" key="8">
    <source>
        <dbReference type="Proteomes" id="UP000607281"/>
    </source>
</evidence>
<dbReference type="PROSITE" id="PS50109">
    <property type="entry name" value="HIS_KIN"/>
    <property type="match status" value="1"/>
</dbReference>
<dbReference type="InterPro" id="IPR004358">
    <property type="entry name" value="Sig_transdc_His_kin-like_C"/>
</dbReference>
<evidence type="ECO:0000256" key="1">
    <source>
        <dbReference type="ARBA" id="ARBA00000085"/>
    </source>
</evidence>
<dbReference type="PRINTS" id="PR00344">
    <property type="entry name" value="BCTRLSENSOR"/>
</dbReference>
<dbReference type="SMART" id="SM00388">
    <property type="entry name" value="HisKA"/>
    <property type="match status" value="1"/>
</dbReference>
<dbReference type="SUPFAM" id="SSF47384">
    <property type="entry name" value="Homodimeric domain of signal transducing histidine kinase"/>
    <property type="match status" value="1"/>
</dbReference>
<name>A0ABR8CHQ1_9NOST</name>
<dbReference type="SMART" id="SM00387">
    <property type="entry name" value="HATPase_c"/>
    <property type="match status" value="1"/>
</dbReference>
<dbReference type="Gene3D" id="1.10.287.130">
    <property type="match status" value="1"/>
</dbReference>
<dbReference type="Pfam" id="PF00512">
    <property type="entry name" value="HisKA"/>
    <property type="match status" value="1"/>
</dbReference>
<evidence type="ECO:0000256" key="3">
    <source>
        <dbReference type="ARBA" id="ARBA00022553"/>
    </source>
</evidence>
<dbReference type="SUPFAM" id="SSF55874">
    <property type="entry name" value="ATPase domain of HSP90 chaperone/DNA topoisomerase II/histidine kinase"/>
    <property type="match status" value="1"/>
</dbReference>
<proteinExistence type="predicted"/>
<dbReference type="Gene3D" id="3.30.565.10">
    <property type="entry name" value="Histidine kinase-like ATPase, C-terminal domain"/>
    <property type="match status" value="1"/>
</dbReference>
<dbReference type="InterPro" id="IPR019278">
    <property type="entry name" value="DICT_dom"/>
</dbReference>
<keyword evidence="5" id="KW-0902">Two-component regulatory system</keyword>
<comment type="caution">
    <text evidence="7">The sequence shown here is derived from an EMBL/GenBank/DDBJ whole genome shotgun (WGS) entry which is preliminary data.</text>
</comment>
<dbReference type="Pfam" id="PF10069">
    <property type="entry name" value="DICT"/>
    <property type="match status" value="1"/>
</dbReference>
<evidence type="ECO:0000256" key="4">
    <source>
        <dbReference type="ARBA" id="ARBA00022777"/>
    </source>
</evidence>
<evidence type="ECO:0000259" key="6">
    <source>
        <dbReference type="PROSITE" id="PS50109"/>
    </source>
</evidence>
<dbReference type="InterPro" id="IPR003594">
    <property type="entry name" value="HATPase_dom"/>
</dbReference>
<dbReference type="InterPro" id="IPR003661">
    <property type="entry name" value="HisK_dim/P_dom"/>
</dbReference>
<keyword evidence="3" id="KW-0597">Phosphoprotein</keyword>
<dbReference type="InterPro" id="IPR036890">
    <property type="entry name" value="HATPase_C_sf"/>
</dbReference>
<dbReference type="RefSeq" id="WP_190405204.1">
    <property type="nucleotide sequence ID" value="NZ_JACJRF010000001.1"/>
</dbReference>
<keyword evidence="4" id="KW-0808">Transferase</keyword>
<dbReference type="Proteomes" id="UP000607281">
    <property type="component" value="Unassembled WGS sequence"/>
</dbReference>
<dbReference type="PANTHER" id="PTHR43547">
    <property type="entry name" value="TWO-COMPONENT HISTIDINE KINASE"/>
    <property type="match status" value="1"/>
</dbReference>
<evidence type="ECO:0000256" key="2">
    <source>
        <dbReference type="ARBA" id="ARBA00012438"/>
    </source>
</evidence>
<dbReference type="InterPro" id="IPR005467">
    <property type="entry name" value="His_kinase_dom"/>
</dbReference>
<feature type="domain" description="Histidine kinase" evidence="6">
    <location>
        <begin position="250"/>
        <end position="467"/>
    </location>
</feature>
<keyword evidence="4" id="KW-0418">Kinase</keyword>
<keyword evidence="8" id="KW-1185">Reference proteome</keyword>
<dbReference type="InterPro" id="IPR036097">
    <property type="entry name" value="HisK_dim/P_sf"/>
</dbReference>
<dbReference type="EMBL" id="JACJRF010000001">
    <property type="protein sequence ID" value="MBD2342722.1"/>
    <property type="molecule type" value="Genomic_DNA"/>
</dbReference>
<dbReference type="EC" id="2.7.13.3" evidence="2"/>
<dbReference type="Pfam" id="PF02518">
    <property type="entry name" value="HATPase_c"/>
    <property type="match status" value="1"/>
</dbReference>
<comment type="catalytic activity">
    <reaction evidence="1">
        <text>ATP + protein L-histidine = ADP + protein N-phospho-L-histidine.</text>
        <dbReference type="EC" id="2.7.13.3"/>
    </reaction>
</comment>
<evidence type="ECO:0000313" key="7">
    <source>
        <dbReference type="EMBL" id="MBD2342722.1"/>
    </source>
</evidence>
<gene>
    <name evidence="7" type="ORF">H6G18_00985</name>
</gene>
<organism evidence="7 8">
    <name type="scientific">Anabaena subtropica FACHB-260</name>
    <dbReference type="NCBI Taxonomy" id="2692884"/>
    <lineage>
        <taxon>Bacteria</taxon>
        <taxon>Bacillati</taxon>
        <taxon>Cyanobacteriota</taxon>
        <taxon>Cyanophyceae</taxon>
        <taxon>Nostocales</taxon>
        <taxon>Nostocaceae</taxon>
        <taxon>Anabaena</taxon>
    </lineage>
</organism>
<reference evidence="7 8" key="1">
    <citation type="journal article" date="2020" name="ISME J.">
        <title>Comparative genomics reveals insights into cyanobacterial evolution and habitat adaptation.</title>
        <authorList>
            <person name="Chen M.Y."/>
            <person name="Teng W.K."/>
            <person name="Zhao L."/>
            <person name="Hu C.X."/>
            <person name="Zhou Y.K."/>
            <person name="Han B.P."/>
            <person name="Song L.R."/>
            <person name="Shu W.S."/>
        </authorList>
    </citation>
    <scope>NUCLEOTIDE SEQUENCE [LARGE SCALE GENOMIC DNA]</scope>
    <source>
        <strain evidence="7 8">FACHB-260</strain>
    </source>
</reference>
<sequence>MNDSLHKDLSVYQLALGVEAPSQTVTLNPATLLSLVRAQIDLLIEQQISATLWIKLPPGKIWTSELVRYQSSMGESSNIYNCQVGEGKLELGEEKLISLSSLYDHYLDVRLLPNNNLPREYFLLVLSPRFCSLIAAYRPRQNNKISTLDKAQNSKNQPLFTITSVDNQVIQRVLDGIKQEIVPESKPITPSDFICPNACEPALISQLLTKQLQRQNEINRRISVERIAKLQQHNQKLQTKEQLKDEYLTNVCQELRTPLTQMKTALSLLNSPTLKPHQRQRYLQMLNTQCDRQSVLITGLMTLVELEHNLEATTLELVKLVDIVPGVVSTYQPVAQEKGIMLGYTIPTDLPTVWCVNGGLRQIVIHLLHNSLKFTPKGGQVWVRAKVQGEYVQLEIRDTGIGISETEIPKIFDCFYRVRSGLIDETNGAGLGLTIVQRLLWHCGGSINVRSKIDEGTMVIVQMKIGTTSPT</sequence>
<protein>
    <recommendedName>
        <fullName evidence="2">histidine kinase</fullName>
        <ecNumber evidence="2">2.7.13.3</ecNumber>
    </recommendedName>
</protein>
<evidence type="ECO:0000256" key="5">
    <source>
        <dbReference type="ARBA" id="ARBA00023012"/>
    </source>
</evidence>
<dbReference type="CDD" id="cd00082">
    <property type="entry name" value="HisKA"/>
    <property type="match status" value="1"/>
</dbReference>
<dbReference type="PANTHER" id="PTHR43547:SF2">
    <property type="entry name" value="HYBRID SIGNAL TRANSDUCTION HISTIDINE KINASE C"/>
    <property type="match status" value="1"/>
</dbReference>
<accession>A0ABR8CHQ1</accession>